<evidence type="ECO:0000259" key="1">
    <source>
        <dbReference type="Pfam" id="PF00582"/>
    </source>
</evidence>
<dbReference type="KEGG" id="srub:C2R22_16180"/>
<dbReference type="OrthoDB" id="193961at2157"/>
<protein>
    <submittedName>
        <fullName evidence="2">Universal stress protein</fullName>
    </submittedName>
</protein>
<accession>A0A2I8VM44</accession>
<dbReference type="Gene3D" id="3.40.50.620">
    <property type="entry name" value="HUPs"/>
    <property type="match status" value="1"/>
</dbReference>
<dbReference type="Proteomes" id="UP000236584">
    <property type="component" value="Chromosome"/>
</dbReference>
<dbReference type="InterPro" id="IPR014729">
    <property type="entry name" value="Rossmann-like_a/b/a_fold"/>
</dbReference>
<feature type="domain" description="UspA" evidence="1">
    <location>
        <begin position="2"/>
        <end position="146"/>
    </location>
</feature>
<keyword evidence="3" id="KW-1185">Reference proteome</keyword>
<dbReference type="EMBL" id="CP026309">
    <property type="protein sequence ID" value="AUV82991.1"/>
    <property type="molecule type" value="Genomic_DNA"/>
</dbReference>
<reference evidence="2 3" key="1">
    <citation type="submission" date="2018-01" db="EMBL/GenBank/DDBJ databases">
        <title>Complete genome sequence of Salinigranum rubrum GX10T, an extremely halophilic archaeon isolated from a marine solar saltern.</title>
        <authorList>
            <person name="Han S."/>
        </authorList>
    </citation>
    <scope>NUCLEOTIDE SEQUENCE [LARGE SCALE GENOMIC DNA]</scope>
    <source>
        <strain evidence="2 3">GX10</strain>
    </source>
</reference>
<name>A0A2I8VM44_9EURY</name>
<sequence length="149" mass="16268">MTLLVPFDDSPLSRAALKRASEFAAFMDTEVVALTVIPDDTDYATERGWLTEQTPSTVEAIAARLEEKAHGIAPNARFRYETLDGDDDPVATTTLDVVRKVRQVAHEEEAEILFVGSENAGRVTSPLSSVGNPLSEDAAYDIHIVRHAD</sequence>
<evidence type="ECO:0000313" key="2">
    <source>
        <dbReference type="EMBL" id="AUV82991.1"/>
    </source>
</evidence>
<dbReference type="SUPFAM" id="SSF52402">
    <property type="entry name" value="Adenine nucleotide alpha hydrolases-like"/>
    <property type="match status" value="1"/>
</dbReference>
<dbReference type="InterPro" id="IPR006016">
    <property type="entry name" value="UspA"/>
</dbReference>
<dbReference type="RefSeq" id="WP_103426680.1">
    <property type="nucleotide sequence ID" value="NZ_CP026309.1"/>
</dbReference>
<dbReference type="Pfam" id="PF00582">
    <property type="entry name" value="Usp"/>
    <property type="match status" value="1"/>
</dbReference>
<gene>
    <name evidence="2" type="ORF">C2R22_16180</name>
</gene>
<organism evidence="2 3">
    <name type="scientific">Salinigranum rubrum</name>
    <dbReference type="NCBI Taxonomy" id="755307"/>
    <lineage>
        <taxon>Archaea</taxon>
        <taxon>Methanobacteriati</taxon>
        <taxon>Methanobacteriota</taxon>
        <taxon>Stenosarchaea group</taxon>
        <taxon>Halobacteria</taxon>
        <taxon>Halobacteriales</taxon>
        <taxon>Haloferacaceae</taxon>
        <taxon>Salinigranum</taxon>
    </lineage>
</organism>
<dbReference type="CDD" id="cd00293">
    <property type="entry name" value="USP-like"/>
    <property type="match status" value="1"/>
</dbReference>
<dbReference type="AlphaFoldDB" id="A0A2I8VM44"/>
<evidence type="ECO:0000313" key="3">
    <source>
        <dbReference type="Proteomes" id="UP000236584"/>
    </source>
</evidence>
<proteinExistence type="predicted"/>
<dbReference type="GeneID" id="35593662"/>